<dbReference type="GO" id="GO:0004674">
    <property type="term" value="F:protein serine/threonine kinase activity"/>
    <property type="evidence" value="ECO:0007669"/>
    <property type="project" value="UniProtKB-KW"/>
</dbReference>
<evidence type="ECO:0000256" key="5">
    <source>
        <dbReference type="ARBA" id="ARBA00022741"/>
    </source>
</evidence>
<evidence type="ECO:0000313" key="13">
    <source>
        <dbReference type="EMBL" id="KAG7402620.1"/>
    </source>
</evidence>
<feature type="region of interest" description="Disordered" evidence="11">
    <location>
        <begin position="479"/>
        <end position="502"/>
    </location>
</feature>
<comment type="similarity">
    <text evidence="1">Belongs to the protein kinase superfamily. STE Ser/Thr protein kinase family. STE20 subfamily.</text>
</comment>
<keyword evidence="4" id="KW-0808">Transferase</keyword>
<evidence type="ECO:0000256" key="10">
    <source>
        <dbReference type="PROSITE-ProRule" id="PRU10141"/>
    </source>
</evidence>
<dbReference type="InterPro" id="IPR050629">
    <property type="entry name" value="STE20/SPS1-PAK"/>
</dbReference>
<keyword evidence="5 10" id="KW-0547">Nucleotide-binding</keyword>
<dbReference type="InterPro" id="IPR000719">
    <property type="entry name" value="Prot_kinase_dom"/>
</dbReference>
<dbReference type="GO" id="GO:0005524">
    <property type="term" value="F:ATP binding"/>
    <property type="evidence" value="ECO:0007669"/>
    <property type="project" value="UniProtKB-UniRule"/>
</dbReference>
<feature type="region of interest" description="Disordered" evidence="11">
    <location>
        <begin position="562"/>
        <end position="586"/>
    </location>
</feature>
<gene>
    <name evidence="13" type="primary">nak1-2</name>
    <name evidence="13" type="ORF">Forpe1208_v017174</name>
</gene>
<evidence type="ECO:0000259" key="12">
    <source>
        <dbReference type="PROSITE" id="PS50011"/>
    </source>
</evidence>
<dbReference type="EMBL" id="JAELUQ010000018">
    <property type="protein sequence ID" value="KAG7402620.1"/>
    <property type="molecule type" value="Genomic_DNA"/>
</dbReference>
<evidence type="ECO:0000256" key="11">
    <source>
        <dbReference type="SAM" id="MobiDB-lite"/>
    </source>
</evidence>
<comment type="caution">
    <text evidence="13">The sequence shown here is derived from an EMBL/GenBank/DDBJ whole genome shotgun (WGS) entry which is preliminary data.</text>
</comment>
<reference evidence="13" key="1">
    <citation type="submission" date="2021-04" db="EMBL/GenBank/DDBJ databases">
        <title>First draft genome resource for Brassicaceae pathogens Fusarium oxysporum f. sp. raphani and Fusarium oxysporum f. sp. rapae.</title>
        <authorList>
            <person name="Asai S."/>
        </authorList>
    </citation>
    <scope>NUCLEOTIDE SEQUENCE</scope>
    <source>
        <strain evidence="13">Tf1208</strain>
    </source>
</reference>
<evidence type="ECO:0000256" key="7">
    <source>
        <dbReference type="ARBA" id="ARBA00022840"/>
    </source>
</evidence>
<dbReference type="PROSITE" id="PS00108">
    <property type="entry name" value="PROTEIN_KINASE_ST"/>
    <property type="match status" value="1"/>
</dbReference>
<dbReference type="EC" id="2.7.11.1" evidence="2"/>
<evidence type="ECO:0000256" key="3">
    <source>
        <dbReference type="ARBA" id="ARBA00022527"/>
    </source>
</evidence>
<keyword evidence="7 10" id="KW-0067">ATP-binding</keyword>
<evidence type="ECO:0000256" key="2">
    <source>
        <dbReference type="ARBA" id="ARBA00012513"/>
    </source>
</evidence>
<evidence type="ECO:0000256" key="9">
    <source>
        <dbReference type="ARBA" id="ARBA00048679"/>
    </source>
</evidence>
<evidence type="ECO:0000256" key="1">
    <source>
        <dbReference type="ARBA" id="ARBA00008874"/>
    </source>
</evidence>
<dbReference type="InterPro" id="IPR017441">
    <property type="entry name" value="Protein_kinase_ATP_BS"/>
</dbReference>
<evidence type="ECO:0000256" key="6">
    <source>
        <dbReference type="ARBA" id="ARBA00022777"/>
    </source>
</evidence>
<dbReference type="PANTHER" id="PTHR48012:SF10">
    <property type="entry name" value="FI20177P1"/>
    <property type="match status" value="1"/>
</dbReference>
<evidence type="ECO:0000313" key="14">
    <source>
        <dbReference type="Proteomes" id="UP000694050"/>
    </source>
</evidence>
<feature type="compositionally biased region" description="Polar residues" evidence="11">
    <location>
        <begin position="571"/>
        <end position="586"/>
    </location>
</feature>
<dbReference type="Proteomes" id="UP000694050">
    <property type="component" value="Unassembled WGS sequence"/>
</dbReference>
<dbReference type="AlphaFoldDB" id="A0A8J5TMJ0"/>
<dbReference type="SMART" id="SM00220">
    <property type="entry name" value="S_TKc"/>
    <property type="match status" value="1"/>
</dbReference>
<dbReference type="Pfam" id="PF00069">
    <property type="entry name" value="Pkinase"/>
    <property type="match status" value="1"/>
</dbReference>
<dbReference type="PANTHER" id="PTHR48012">
    <property type="entry name" value="STERILE20-LIKE KINASE, ISOFORM B-RELATED"/>
    <property type="match status" value="1"/>
</dbReference>
<keyword evidence="6 13" id="KW-0418">Kinase</keyword>
<dbReference type="InterPro" id="IPR008271">
    <property type="entry name" value="Ser/Thr_kinase_AS"/>
</dbReference>
<keyword evidence="3" id="KW-0723">Serine/threonine-protein kinase</keyword>
<comment type="catalytic activity">
    <reaction evidence="9">
        <text>L-seryl-[protein] + ATP = O-phospho-L-seryl-[protein] + ADP + H(+)</text>
        <dbReference type="Rhea" id="RHEA:17989"/>
        <dbReference type="Rhea" id="RHEA-COMP:9863"/>
        <dbReference type="Rhea" id="RHEA-COMP:11604"/>
        <dbReference type="ChEBI" id="CHEBI:15378"/>
        <dbReference type="ChEBI" id="CHEBI:29999"/>
        <dbReference type="ChEBI" id="CHEBI:30616"/>
        <dbReference type="ChEBI" id="CHEBI:83421"/>
        <dbReference type="ChEBI" id="CHEBI:456216"/>
        <dbReference type="EC" id="2.7.11.1"/>
    </reaction>
</comment>
<proteinExistence type="inferred from homology"/>
<evidence type="ECO:0000256" key="4">
    <source>
        <dbReference type="ARBA" id="ARBA00022679"/>
    </source>
</evidence>
<protein>
    <recommendedName>
        <fullName evidence="2">non-specific serine/threonine protein kinase</fullName>
        <ecNumber evidence="2">2.7.11.1</ecNumber>
    </recommendedName>
</protein>
<name>A0A8J5TMJ0_FUSOX</name>
<dbReference type="PROSITE" id="PS50011">
    <property type="entry name" value="PROTEIN_KINASE_DOM"/>
    <property type="match status" value="1"/>
</dbReference>
<dbReference type="GO" id="GO:0005737">
    <property type="term" value="C:cytoplasm"/>
    <property type="evidence" value="ECO:0007669"/>
    <property type="project" value="TreeGrafter"/>
</dbReference>
<accession>A0A8J5TMJ0</accession>
<organism evidence="13 14">
    <name type="scientific">Fusarium oxysporum f. sp. rapae</name>
    <dbReference type="NCBI Taxonomy" id="485398"/>
    <lineage>
        <taxon>Eukaryota</taxon>
        <taxon>Fungi</taxon>
        <taxon>Dikarya</taxon>
        <taxon>Ascomycota</taxon>
        <taxon>Pezizomycotina</taxon>
        <taxon>Sordariomycetes</taxon>
        <taxon>Hypocreomycetidae</taxon>
        <taxon>Hypocreales</taxon>
        <taxon>Nectriaceae</taxon>
        <taxon>Fusarium</taxon>
        <taxon>Fusarium oxysporum species complex</taxon>
    </lineage>
</organism>
<feature type="domain" description="Protein kinase" evidence="12">
    <location>
        <begin position="43"/>
        <end position="305"/>
    </location>
</feature>
<evidence type="ECO:0000256" key="8">
    <source>
        <dbReference type="ARBA" id="ARBA00047899"/>
    </source>
</evidence>
<sequence>MTSLLVSNPHLSAIRQNAFNDAREMQNSVVQDCAATGKEPPSYSLLELIGKGSFGRVYKARSTKSDQLVAVKIINIDNGDALDPSADTFGDILKEVETLKLLGSSGAKNINTVVDVLLVRHTIWMVTEYCAGGSVSTLMKPRGYLPEQWIIPILREVAEAIHWVHGQGIIHRDIKCANVLITEAGGVQLCDFGVAGIVETKFDKRSTVTGSLHWMAPELFNSSVRYGSEVDIWAFGSMAYEVASGLPPNANFRDISRFGTYLKQHCPRLEGNQYSQGLKNLIAYCLVEDIAQRPSIEEIQRHPYIFNTDVDYPTVSLARLVYAYKIWEAKGGSRTSLFSPGGAQRESSPPSSLASHDEWIFSTMDDLNQLMVPDSSQPILELYNTTVDTQSQVSRSQPRRRRQPPTNMNMPVVPLEKAFDPNTISNYQDNIRYFYSSQRLPLTSDLPLRDHSESLNVRESLIDLDAALGDRLSLSPELSTIKPRTRSASNDPTDSDRRRTLDWTFPAEVPTSTSPLDRVEPVNSDVELTLVQAQRDLAVETSMQPTASVKRASTLSLIDLDASMPDDSGETTRPSTAISDAPSSTSEMWHTPFELEGHTFESMPLLSTSREPSIYVDGGDFSTALHVAGDPNQTIRHSTGPTNQQSLSTAHSEDGEIYHPLGHDFNNGTNGNPMISLPPLPKPPATEVMQGISSVEDVKDELLRLVSSFKSHLDLGNQMLETPRAPETRCSKRVVPLADFSFKMPLLIPDSMIVGWTEVGDDTQGR</sequence>
<dbReference type="PROSITE" id="PS00107">
    <property type="entry name" value="PROTEIN_KINASE_ATP"/>
    <property type="match status" value="1"/>
</dbReference>
<feature type="binding site" evidence="10">
    <location>
        <position position="72"/>
    </location>
    <ligand>
        <name>ATP</name>
        <dbReference type="ChEBI" id="CHEBI:30616"/>
    </ligand>
</feature>
<dbReference type="FunFam" id="1.10.510.10:FF:000670">
    <property type="entry name" value="Serine/threonin protein kinase, putative"/>
    <property type="match status" value="1"/>
</dbReference>
<feature type="region of interest" description="Disordered" evidence="11">
    <location>
        <begin position="387"/>
        <end position="413"/>
    </location>
</feature>
<comment type="catalytic activity">
    <reaction evidence="8">
        <text>L-threonyl-[protein] + ATP = O-phospho-L-threonyl-[protein] + ADP + H(+)</text>
        <dbReference type="Rhea" id="RHEA:46608"/>
        <dbReference type="Rhea" id="RHEA-COMP:11060"/>
        <dbReference type="Rhea" id="RHEA-COMP:11605"/>
        <dbReference type="ChEBI" id="CHEBI:15378"/>
        <dbReference type="ChEBI" id="CHEBI:30013"/>
        <dbReference type="ChEBI" id="CHEBI:30616"/>
        <dbReference type="ChEBI" id="CHEBI:61977"/>
        <dbReference type="ChEBI" id="CHEBI:456216"/>
        <dbReference type="EC" id="2.7.11.1"/>
    </reaction>
</comment>